<dbReference type="Gene3D" id="3.90.850.10">
    <property type="entry name" value="Fumarylacetoacetase-like, C-terminal domain"/>
    <property type="match status" value="1"/>
</dbReference>
<keyword evidence="5" id="KW-1185">Reference proteome</keyword>
<accession>A0A7W9B3U8</accession>
<comment type="similarity">
    <text evidence="1">Belongs to the FAH family.</text>
</comment>
<evidence type="ECO:0000259" key="3">
    <source>
        <dbReference type="Pfam" id="PF01557"/>
    </source>
</evidence>
<dbReference type="InterPro" id="IPR011234">
    <property type="entry name" value="Fumarylacetoacetase-like_C"/>
</dbReference>
<feature type="domain" description="Fumarylacetoacetase-like C-terminal" evidence="3">
    <location>
        <begin position="166"/>
        <end position="348"/>
    </location>
</feature>
<dbReference type="RefSeq" id="WP_184096061.1">
    <property type="nucleotide sequence ID" value="NZ_JACIJH010000002.1"/>
</dbReference>
<evidence type="ECO:0000256" key="1">
    <source>
        <dbReference type="ARBA" id="ARBA00010211"/>
    </source>
</evidence>
<sequence length="374" mass="39378">MTLPFTPDWLPDDWRSARLLGRIETADGPTPVLVAGGIVHDMSAVAPTVAALVEARAFDAGAGHAIGPLDDLAPTLALLSPIDLQCVKAAGVTFALSAVERVIEERARGDAAAAGAIRAALEARVGASIRSVVPGTDAAAALKEALIGEGLWSQYLEVAIGPDAEIFTKSPVLSTVGAGGDIGVRSDSTWNNPEPEIVLVADPDGRAVGATLGNDVNLRDFEGRSALLLGKAKDNNASCAIGPFIRLFGDDFGMDDVRGAVVDLTIDGPEGYRLEGRSAMDQISRDPEELLRQAMSEHHYPDGFVLFLGTLFAPTQDRDEPGRGFTHKVGDLVRIAEPRLGALVNRVRTSAEAPAWTRGIGALMRNLARRGLLN</sequence>
<protein>
    <submittedName>
        <fullName evidence="4">Fumarylacetoacetate (FAA) hydrolase family protein</fullName>
    </submittedName>
</protein>
<name>A0A7W9B3U8_9SPHN</name>
<dbReference type="PANTHER" id="PTHR42796">
    <property type="entry name" value="FUMARYLACETOACETATE HYDROLASE DOMAIN-CONTAINING PROTEIN 2A-RELATED"/>
    <property type="match status" value="1"/>
</dbReference>
<proteinExistence type="inferred from homology"/>
<organism evidence="4 5">
    <name type="scientific">Sphingopyxis panaciterrulae</name>
    <dbReference type="NCBI Taxonomy" id="462372"/>
    <lineage>
        <taxon>Bacteria</taxon>
        <taxon>Pseudomonadati</taxon>
        <taxon>Pseudomonadota</taxon>
        <taxon>Alphaproteobacteria</taxon>
        <taxon>Sphingomonadales</taxon>
        <taxon>Sphingomonadaceae</taxon>
        <taxon>Sphingopyxis</taxon>
    </lineage>
</organism>
<evidence type="ECO:0000256" key="2">
    <source>
        <dbReference type="ARBA" id="ARBA00022723"/>
    </source>
</evidence>
<dbReference type="InterPro" id="IPR036663">
    <property type="entry name" value="Fumarylacetoacetase_C_sf"/>
</dbReference>
<dbReference type="InterPro" id="IPR051121">
    <property type="entry name" value="FAH"/>
</dbReference>
<dbReference type="AlphaFoldDB" id="A0A7W9B3U8"/>
<keyword evidence="4" id="KW-0378">Hydrolase</keyword>
<dbReference type="SUPFAM" id="SSF56529">
    <property type="entry name" value="FAH"/>
    <property type="match status" value="1"/>
</dbReference>
<evidence type="ECO:0000313" key="4">
    <source>
        <dbReference type="EMBL" id="MBB5705738.1"/>
    </source>
</evidence>
<dbReference type="GO" id="GO:0044281">
    <property type="term" value="P:small molecule metabolic process"/>
    <property type="evidence" value="ECO:0007669"/>
    <property type="project" value="UniProtKB-ARBA"/>
</dbReference>
<keyword evidence="2" id="KW-0479">Metal-binding</keyword>
<dbReference type="GO" id="GO:0016787">
    <property type="term" value="F:hydrolase activity"/>
    <property type="evidence" value="ECO:0007669"/>
    <property type="project" value="UniProtKB-KW"/>
</dbReference>
<comment type="caution">
    <text evidence="4">The sequence shown here is derived from an EMBL/GenBank/DDBJ whole genome shotgun (WGS) entry which is preliminary data.</text>
</comment>
<gene>
    <name evidence="4" type="ORF">FHR21_001071</name>
</gene>
<dbReference type="Proteomes" id="UP000537161">
    <property type="component" value="Unassembled WGS sequence"/>
</dbReference>
<dbReference type="Pfam" id="PF01557">
    <property type="entry name" value="FAA_hydrolase"/>
    <property type="match status" value="1"/>
</dbReference>
<evidence type="ECO:0000313" key="5">
    <source>
        <dbReference type="Proteomes" id="UP000537161"/>
    </source>
</evidence>
<dbReference type="GO" id="GO:0046872">
    <property type="term" value="F:metal ion binding"/>
    <property type="evidence" value="ECO:0007669"/>
    <property type="project" value="UniProtKB-KW"/>
</dbReference>
<dbReference type="EMBL" id="JACIJH010000002">
    <property type="protein sequence ID" value="MBB5705738.1"/>
    <property type="molecule type" value="Genomic_DNA"/>
</dbReference>
<dbReference type="PANTHER" id="PTHR42796:SF7">
    <property type="entry name" value="2-DEHYDRO-3-DEOXY-D-ARABINONATE DEHYDRATASE"/>
    <property type="match status" value="1"/>
</dbReference>
<reference evidence="4 5" key="1">
    <citation type="submission" date="2020-08" db="EMBL/GenBank/DDBJ databases">
        <title>Genomic Encyclopedia of Type Strains, Phase IV (KMG-IV): sequencing the most valuable type-strain genomes for metagenomic binning, comparative biology and taxonomic classification.</title>
        <authorList>
            <person name="Goeker M."/>
        </authorList>
    </citation>
    <scope>NUCLEOTIDE SEQUENCE [LARGE SCALE GENOMIC DNA]</scope>
    <source>
        <strain evidence="4 5">DSM 27163</strain>
    </source>
</reference>